<dbReference type="PaxDb" id="3827-XP_004499139.1"/>
<evidence type="ECO:0000256" key="10">
    <source>
        <dbReference type="ARBA" id="ARBA00022805"/>
    </source>
</evidence>
<evidence type="ECO:0000256" key="7">
    <source>
        <dbReference type="ARBA" id="ARBA00022528"/>
    </source>
</evidence>
<evidence type="ECO:0000256" key="8">
    <source>
        <dbReference type="ARBA" id="ARBA00022640"/>
    </source>
</evidence>
<evidence type="ECO:0000256" key="1">
    <source>
        <dbReference type="ARBA" id="ARBA00002327"/>
    </source>
</evidence>
<dbReference type="eggNOG" id="ENOG502QUHD">
    <property type="taxonomic scope" value="Eukaryota"/>
</dbReference>
<name>A0A1S2Y654_CICAR</name>
<dbReference type="AlphaFoldDB" id="A0A1S2Y654"/>
<organism evidence="14 15">
    <name type="scientific">Cicer arietinum</name>
    <name type="common">Chickpea</name>
    <name type="synonym">Garbanzo</name>
    <dbReference type="NCBI Taxonomy" id="3827"/>
    <lineage>
        <taxon>Eukaryota</taxon>
        <taxon>Viridiplantae</taxon>
        <taxon>Streptophyta</taxon>
        <taxon>Embryophyta</taxon>
        <taxon>Tracheophyta</taxon>
        <taxon>Spermatophyta</taxon>
        <taxon>Magnoliopsida</taxon>
        <taxon>eudicotyledons</taxon>
        <taxon>Gunneridae</taxon>
        <taxon>Pentapetalae</taxon>
        <taxon>rosids</taxon>
        <taxon>fabids</taxon>
        <taxon>Fabales</taxon>
        <taxon>Fabaceae</taxon>
        <taxon>Papilionoideae</taxon>
        <taxon>50 kb inversion clade</taxon>
        <taxon>NPAAA clade</taxon>
        <taxon>Hologalegina</taxon>
        <taxon>IRL clade</taxon>
        <taxon>Cicereae</taxon>
        <taxon>Cicer</taxon>
    </lineage>
</organism>
<dbReference type="PANTHER" id="PTHR35284">
    <property type="entry name" value="OUTER ENVELOPE PORE PROTEIN 24A, CHLOROPLASTIC-RELATED"/>
    <property type="match status" value="1"/>
</dbReference>
<dbReference type="RefSeq" id="XP_004499139.1">
    <property type="nucleotide sequence ID" value="XM_004499082.3"/>
</dbReference>
<dbReference type="KEGG" id="cam:101506636"/>
<dbReference type="GO" id="GO:0022843">
    <property type="term" value="F:voltage-gated monoatomic cation channel activity"/>
    <property type="evidence" value="ECO:0007669"/>
    <property type="project" value="InterPro"/>
</dbReference>
<keyword evidence="14" id="KW-1185">Reference proteome</keyword>
<evidence type="ECO:0000313" key="15">
    <source>
        <dbReference type="RefSeq" id="XP_004499139.1"/>
    </source>
</evidence>
<dbReference type="GO" id="GO:0034426">
    <property type="term" value="C:etioplast membrane"/>
    <property type="evidence" value="ECO:0007669"/>
    <property type="project" value="UniProtKB-SubCell"/>
</dbReference>
<comment type="subcellular location">
    <subcellularLocation>
        <location evidence="2">Plastid</location>
        <location evidence="2">Chloroplast outer membrane</location>
        <topology evidence="2">Multi-pass membrane protein</topology>
    </subcellularLocation>
    <subcellularLocation>
        <location evidence="3">Plastid</location>
        <location evidence="3">Etioplast membrane</location>
        <topology evidence="3">Multi-pass membrane protein</topology>
    </subcellularLocation>
</comment>
<evidence type="ECO:0000313" key="14">
    <source>
        <dbReference type="Proteomes" id="UP000087171"/>
    </source>
</evidence>
<dbReference type="GO" id="GO:0046930">
    <property type="term" value="C:pore complex"/>
    <property type="evidence" value="ECO:0007669"/>
    <property type="project" value="UniProtKB-KW"/>
</dbReference>
<evidence type="ECO:0000256" key="6">
    <source>
        <dbReference type="ARBA" id="ARBA00022452"/>
    </source>
</evidence>
<evidence type="ECO:0000256" key="9">
    <source>
        <dbReference type="ARBA" id="ARBA00022692"/>
    </source>
</evidence>
<keyword evidence="7" id="KW-0150">Chloroplast</keyword>
<keyword evidence="9" id="KW-0812">Transmembrane</keyword>
<dbReference type="PANTHER" id="PTHR35284:SF1">
    <property type="entry name" value="OUTER ENVELOPE PORE PROTEIN 24A, CHLOROPLASTIC-RELATED"/>
    <property type="match status" value="1"/>
</dbReference>
<reference evidence="15" key="2">
    <citation type="submission" date="2025-08" db="UniProtKB">
        <authorList>
            <consortium name="RefSeq"/>
        </authorList>
    </citation>
    <scope>IDENTIFICATION</scope>
    <source>
        <tissue evidence="15">Etiolated seedlings</tissue>
    </source>
</reference>
<evidence type="ECO:0000256" key="13">
    <source>
        <dbReference type="ARBA" id="ARBA00023136"/>
    </source>
</evidence>
<comment type="function">
    <text evidence="1">High-conductance voltage-dependent solute channel with a slight selectivity for cations transporting triosephosphates, dicarboxylic acids, ATP, inorganic phosphate (Pi), sugars, and positively or negatively charged amino acids.</text>
</comment>
<evidence type="ECO:0000256" key="2">
    <source>
        <dbReference type="ARBA" id="ARBA00004396"/>
    </source>
</evidence>
<keyword evidence="8" id="KW-0934">Plastid</keyword>
<evidence type="ECO:0000256" key="12">
    <source>
        <dbReference type="ARBA" id="ARBA00023114"/>
    </source>
</evidence>
<keyword evidence="12" id="KW-0626">Porin</keyword>
<evidence type="ECO:0000256" key="4">
    <source>
        <dbReference type="ARBA" id="ARBA00011593"/>
    </source>
</evidence>
<dbReference type="STRING" id="3827.A0A1S2Y654"/>
<keyword evidence="13" id="KW-0472">Membrane</keyword>
<evidence type="ECO:0000256" key="3">
    <source>
        <dbReference type="ARBA" id="ARBA00004441"/>
    </source>
</evidence>
<comment type="subunit">
    <text evidence="4">Homooligomers form large rather nonselective pores in plastidial outer membranes.</text>
</comment>
<gene>
    <name evidence="15" type="primary">LOC101506636</name>
</gene>
<dbReference type="GO" id="GO:0009707">
    <property type="term" value="C:chloroplast outer membrane"/>
    <property type="evidence" value="ECO:0007669"/>
    <property type="project" value="UniProtKB-SubCell"/>
</dbReference>
<reference evidence="14" key="1">
    <citation type="journal article" date="2013" name="Nat. Biotechnol.">
        <title>Draft genome sequence of chickpea (Cicer arietinum) provides a resource for trait improvement.</title>
        <authorList>
            <person name="Varshney R.K."/>
            <person name="Song C."/>
            <person name="Saxena R.K."/>
            <person name="Azam S."/>
            <person name="Yu S."/>
            <person name="Sharpe A.G."/>
            <person name="Cannon S."/>
            <person name="Baek J."/>
            <person name="Rosen B.D."/>
            <person name="Tar'an B."/>
            <person name="Millan T."/>
            <person name="Zhang X."/>
            <person name="Ramsay L.D."/>
            <person name="Iwata A."/>
            <person name="Wang Y."/>
            <person name="Nelson W."/>
            <person name="Farmer A.D."/>
            <person name="Gaur P.M."/>
            <person name="Soderlund C."/>
            <person name="Penmetsa R.V."/>
            <person name="Xu C."/>
            <person name="Bharti A.K."/>
            <person name="He W."/>
            <person name="Winter P."/>
            <person name="Zhao S."/>
            <person name="Hane J.K."/>
            <person name="Carrasquilla-Garcia N."/>
            <person name="Condie J.A."/>
            <person name="Upadhyaya H.D."/>
            <person name="Luo M.C."/>
            <person name="Thudi M."/>
            <person name="Gowda C.L."/>
            <person name="Singh N.P."/>
            <person name="Lichtenzveig J."/>
            <person name="Gali K.K."/>
            <person name="Rubio J."/>
            <person name="Nadarajan N."/>
            <person name="Dolezel J."/>
            <person name="Bansal K.C."/>
            <person name="Xu X."/>
            <person name="Edwards D."/>
            <person name="Zhang G."/>
            <person name="Kahl G."/>
            <person name="Gil J."/>
            <person name="Singh K.B."/>
            <person name="Datta S.K."/>
            <person name="Jackson S.A."/>
            <person name="Wang J."/>
            <person name="Cook D.R."/>
        </authorList>
    </citation>
    <scope>NUCLEOTIDE SEQUENCE [LARGE SCALE GENOMIC DNA]</scope>
    <source>
        <strain evidence="14">cv. CDC Frontier</strain>
    </source>
</reference>
<keyword evidence="6" id="KW-1134">Transmembrane beta strand</keyword>
<keyword evidence="5" id="KW-0813">Transport</keyword>
<evidence type="ECO:0000256" key="5">
    <source>
        <dbReference type="ARBA" id="ARBA00022448"/>
    </source>
</evidence>
<evidence type="ECO:0000256" key="11">
    <source>
        <dbReference type="ARBA" id="ARBA00023065"/>
    </source>
</evidence>
<keyword evidence="10" id="KW-1002">Plastid outer membrane</keyword>
<proteinExistence type="predicted"/>
<sequence>MMKAAFKGKYDIDKNGAAAATVAVNAGDLKLRASITDATFTNGPSLTGLVLAVEKPGSFTVDYNVPKKDFRFQFMNTVRVAEKPLNLTYIHSKGDNRTILDGTFVWDPSNKVSANYAVESGNCKLKYSYVHKGLTTIEPTYDVAKNSWDFAVSRRVYGDDSLKASYQTTSKVLGLEWSRNSKNTGCFKILASVNLAEEKKIPKLSAETTWNFEV</sequence>
<dbReference type="GO" id="GO:0034765">
    <property type="term" value="P:regulation of monoatomic ion transmembrane transport"/>
    <property type="evidence" value="ECO:0007669"/>
    <property type="project" value="InterPro"/>
</dbReference>
<dbReference type="GeneID" id="101506636"/>
<keyword evidence="11" id="KW-0406">Ion transport</keyword>
<accession>A0A1S2Y654</accession>
<dbReference type="Proteomes" id="UP000087171">
    <property type="component" value="Chromosome Ca4"/>
</dbReference>
<dbReference type="OrthoDB" id="1185978at2759"/>
<dbReference type="GO" id="GO:0015288">
    <property type="term" value="F:porin activity"/>
    <property type="evidence" value="ECO:0007669"/>
    <property type="project" value="UniProtKB-KW"/>
</dbReference>
<dbReference type="InterPro" id="IPR034626">
    <property type="entry name" value="OEP24"/>
</dbReference>
<protein>
    <submittedName>
        <fullName evidence="15">Outer envelope pore protein 24, chloroplastic</fullName>
    </submittedName>
</protein>